<gene>
    <name evidence="2" type="ORF">RHGRI_026238</name>
</gene>
<evidence type="ECO:0000256" key="1">
    <source>
        <dbReference type="SAM" id="MobiDB-lite"/>
    </source>
</evidence>
<evidence type="ECO:0000313" key="2">
    <source>
        <dbReference type="EMBL" id="KAG5531561.1"/>
    </source>
</evidence>
<organism evidence="2 3">
    <name type="scientific">Rhododendron griersonianum</name>
    <dbReference type="NCBI Taxonomy" id="479676"/>
    <lineage>
        <taxon>Eukaryota</taxon>
        <taxon>Viridiplantae</taxon>
        <taxon>Streptophyta</taxon>
        <taxon>Embryophyta</taxon>
        <taxon>Tracheophyta</taxon>
        <taxon>Spermatophyta</taxon>
        <taxon>Magnoliopsida</taxon>
        <taxon>eudicotyledons</taxon>
        <taxon>Gunneridae</taxon>
        <taxon>Pentapetalae</taxon>
        <taxon>asterids</taxon>
        <taxon>Ericales</taxon>
        <taxon>Ericaceae</taxon>
        <taxon>Ericoideae</taxon>
        <taxon>Rhodoreae</taxon>
        <taxon>Rhododendron</taxon>
    </lineage>
</organism>
<protein>
    <submittedName>
        <fullName evidence="2">Uncharacterized protein</fullName>
    </submittedName>
</protein>
<dbReference type="Proteomes" id="UP000823749">
    <property type="component" value="Chromosome 9"/>
</dbReference>
<proteinExistence type="predicted"/>
<dbReference type="AlphaFoldDB" id="A0AAV6IS54"/>
<sequence length="100" mass="11218">MTLVPPTIFARKGKAEQALTLEEGQGRGQGRGRGRGWQEVGGEEDVVVEPHVDVREDEAHADVWKDERESDALMYMELYCCIYFGHFLAMGYGLPFRGGL</sequence>
<keyword evidence="3" id="KW-1185">Reference proteome</keyword>
<comment type="caution">
    <text evidence="2">The sequence shown here is derived from an EMBL/GenBank/DDBJ whole genome shotgun (WGS) entry which is preliminary data.</text>
</comment>
<feature type="region of interest" description="Disordered" evidence="1">
    <location>
        <begin position="20"/>
        <end position="40"/>
    </location>
</feature>
<accession>A0AAV6IS54</accession>
<name>A0AAV6IS54_9ERIC</name>
<evidence type="ECO:0000313" key="3">
    <source>
        <dbReference type="Proteomes" id="UP000823749"/>
    </source>
</evidence>
<reference evidence="2" key="1">
    <citation type="submission" date="2020-08" db="EMBL/GenBank/DDBJ databases">
        <title>Plant Genome Project.</title>
        <authorList>
            <person name="Zhang R.-G."/>
        </authorList>
    </citation>
    <scope>NUCLEOTIDE SEQUENCE</scope>
    <source>
        <strain evidence="2">WSP0</strain>
        <tissue evidence="2">Leaf</tissue>
    </source>
</reference>
<dbReference type="EMBL" id="JACTNZ010000009">
    <property type="protein sequence ID" value="KAG5531561.1"/>
    <property type="molecule type" value="Genomic_DNA"/>
</dbReference>